<name>A0A919CPZ2_9PROT</name>
<comment type="caution">
    <text evidence="3">The sequence shown here is derived from an EMBL/GenBank/DDBJ whole genome shotgun (WGS) entry which is preliminary data.</text>
</comment>
<sequence>MTTRDVAAYLRIKERKVYDLVASGDIPVSRATGKLLFPRDLIEAWVRRRVDYRGDATPLLPRPTVFAGSHDPLLDWALRESGSEIATFFDGSLDGLRRLAAGRVIGAGVHLFEPEGGDWNLGHVERMLPGQPVVLMEWARRRQGLVVPAGNPRGIAGVGGLAGCRVAARQPGAGSRVLLDHLLAGAGLAPGAVTLLDPPARSESDVALAVGEGRADAGLAIESVARQHRLDFVPVAEERYDLALWRREIFEPPIQRLLALARSAAFAARAGDLGGYDVSGFGTIHRNGP</sequence>
<dbReference type="NCBIfam" id="TIGR01764">
    <property type="entry name" value="excise"/>
    <property type="match status" value="1"/>
</dbReference>
<dbReference type="InterPro" id="IPR024370">
    <property type="entry name" value="PBP_domain"/>
</dbReference>
<evidence type="ECO:0000313" key="3">
    <source>
        <dbReference type="EMBL" id="GHD45801.1"/>
    </source>
</evidence>
<evidence type="ECO:0000313" key="4">
    <source>
        <dbReference type="Proteomes" id="UP000630353"/>
    </source>
</evidence>
<dbReference type="RefSeq" id="WP_229836588.1">
    <property type="nucleotide sequence ID" value="NZ_BMZS01000003.1"/>
</dbReference>
<keyword evidence="4" id="KW-1185">Reference proteome</keyword>
<dbReference type="AlphaFoldDB" id="A0A919CPZ2"/>
<dbReference type="InterPro" id="IPR041657">
    <property type="entry name" value="HTH_17"/>
</dbReference>
<dbReference type="SUPFAM" id="SSF53850">
    <property type="entry name" value="Periplasmic binding protein-like II"/>
    <property type="match status" value="1"/>
</dbReference>
<dbReference type="Pfam" id="PF12728">
    <property type="entry name" value="HTH_17"/>
    <property type="match status" value="1"/>
</dbReference>
<dbReference type="Pfam" id="PF12727">
    <property type="entry name" value="PBP_like"/>
    <property type="match status" value="1"/>
</dbReference>
<dbReference type="Gene3D" id="3.40.190.10">
    <property type="entry name" value="Periplasmic binding protein-like II"/>
    <property type="match status" value="1"/>
</dbReference>
<dbReference type="Proteomes" id="UP000630353">
    <property type="component" value="Unassembled WGS sequence"/>
</dbReference>
<evidence type="ECO:0000259" key="1">
    <source>
        <dbReference type="Pfam" id="PF12727"/>
    </source>
</evidence>
<dbReference type="PANTHER" id="PTHR38431">
    <property type="entry name" value="BLL2305 PROTEIN"/>
    <property type="match status" value="1"/>
</dbReference>
<protein>
    <recommendedName>
        <fullName evidence="5">DNA binding domain-containing protein, excisionase family</fullName>
    </recommendedName>
</protein>
<proteinExistence type="predicted"/>
<accession>A0A919CPZ2</accession>
<dbReference type="EMBL" id="BMZS01000003">
    <property type="protein sequence ID" value="GHD45801.1"/>
    <property type="molecule type" value="Genomic_DNA"/>
</dbReference>
<reference evidence="3" key="2">
    <citation type="submission" date="2020-09" db="EMBL/GenBank/DDBJ databases">
        <authorList>
            <person name="Sun Q."/>
            <person name="Kim S."/>
        </authorList>
    </citation>
    <scope>NUCLEOTIDE SEQUENCE</scope>
    <source>
        <strain evidence="3">KCTC 42651</strain>
    </source>
</reference>
<feature type="domain" description="Helix-turn-helix" evidence="2">
    <location>
        <begin position="1"/>
        <end position="49"/>
    </location>
</feature>
<gene>
    <name evidence="3" type="ORF">GCM10017083_14280</name>
</gene>
<evidence type="ECO:0000259" key="2">
    <source>
        <dbReference type="Pfam" id="PF12728"/>
    </source>
</evidence>
<feature type="domain" description="PBP" evidence="1">
    <location>
        <begin position="80"/>
        <end position="261"/>
    </location>
</feature>
<evidence type="ECO:0008006" key="5">
    <source>
        <dbReference type="Google" id="ProtNLM"/>
    </source>
</evidence>
<reference evidence="3" key="1">
    <citation type="journal article" date="2014" name="Int. J. Syst. Evol. Microbiol.">
        <title>Complete genome sequence of Corynebacterium casei LMG S-19264T (=DSM 44701T), isolated from a smear-ripened cheese.</title>
        <authorList>
            <consortium name="US DOE Joint Genome Institute (JGI-PGF)"/>
            <person name="Walter F."/>
            <person name="Albersmeier A."/>
            <person name="Kalinowski J."/>
            <person name="Ruckert C."/>
        </authorList>
    </citation>
    <scope>NUCLEOTIDE SEQUENCE</scope>
    <source>
        <strain evidence="3">KCTC 42651</strain>
    </source>
</reference>
<dbReference type="GO" id="GO:0003677">
    <property type="term" value="F:DNA binding"/>
    <property type="evidence" value="ECO:0007669"/>
    <property type="project" value="InterPro"/>
</dbReference>
<dbReference type="PANTHER" id="PTHR38431:SF1">
    <property type="entry name" value="BLL2305 PROTEIN"/>
    <property type="match status" value="1"/>
</dbReference>
<dbReference type="InterPro" id="IPR010093">
    <property type="entry name" value="SinI_DNA-bd"/>
</dbReference>
<organism evidence="3 4">
    <name type="scientific">Thalassobaculum fulvum</name>
    <dbReference type="NCBI Taxonomy" id="1633335"/>
    <lineage>
        <taxon>Bacteria</taxon>
        <taxon>Pseudomonadati</taxon>
        <taxon>Pseudomonadota</taxon>
        <taxon>Alphaproteobacteria</taxon>
        <taxon>Rhodospirillales</taxon>
        <taxon>Thalassobaculaceae</taxon>
        <taxon>Thalassobaculum</taxon>
    </lineage>
</organism>